<evidence type="ECO:0000313" key="3">
    <source>
        <dbReference type="Proteomes" id="UP000694863"/>
    </source>
</evidence>
<proteinExistence type="predicted"/>
<dbReference type="InterPro" id="IPR036116">
    <property type="entry name" value="FN3_sf"/>
</dbReference>
<evidence type="ECO:0000256" key="1">
    <source>
        <dbReference type="SAM" id="Phobius"/>
    </source>
</evidence>
<evidence type="ECO:0000259" key="2">
    <source>
        <dbReference type="PROSITE" id="PS50853"/>
    </source>
</evidence>
<dbReference type="Gene3D" id="2.60.40.10">
    <property type="entry name" value="Immunoglobulins"/>
    <property type="match status" value="2"/>
</dbReference>
<organism evidence="3 4">
    <name type="scientific">Echinops telfairi</name>
    <name type="common">Lesser hedgehog tenrec</name>
    <dbReference type="NCBI Taxonomy" id="9371"/>
    <lineage>
        <taxon>Eukaryota</taxon>
        <taxon>Metazoa</taxon>
        <taxon>Chordata</taxon>
        <taxon>Craniata</taxon>
        <taxon>Vertebrata</taxon>
        <taxon>Euteleostomi</taxon>
        <taxon>Mammalia</taxon>
        <taxon>Eutheria</taxon>
        <taxon>Afrotheria</taxon>
        <taxon>Tenrecidae</taxon>
        <taxon>Tenrecinae</taxon>
        <taxon>Echinops</taxon>
    </lineage>
</organism>
<keyword evidence="1" id="KW-0472">Membrane</keyword>
<dbReference type="InterPro" id="IPR013783">
    <property type="entry name" value="Ig-like_fold"/>
</dbReference>
<feature type="domain" description="Fibronectin type-III" evidence="2">
    <location>
        <begin position="132"/>
        <end position="229"/>
    </location>
</feature>
<protein>
    <submittedName>
        <fullName evidence="4">Interferon gamma receptor 2</fullName>
    </submittedName>
</protein>
<evidence type="ECO:0000313" key="4">
    <source>
        <dbReference type="RefSeq" id="XP_004711387.1"/>
    </source>
</evidence>
<dbReference type="GeneID" id="101640830"/>
<dbReference type="PANTHER" id="PTHR20859:SF46">
    <property type="entry name" value="INTERFERON GAMMA RECEPTOR 2"/>
    <property type="match status" value="1"/>
</dbReference>
<dbReference type="Proteomes" id="UP000694863">
    <property type="component" value="Unplaced"/>
</dbReference>
<dbReference type="SUPFAM" id="SSF49265">
    <property type="entry name" value="Fibronectin type III"/>
    <property type="match status" value="2"/>
</dbReference>
<dbReference type="InterPro" id="IPR015373">
    <property type="entry name" value="Interferon/interleukin_rcp_dom"/>
</dbReference>
<name>A0ABM0IZB9_ECHTE</name>
<sequence>MGSGIGTTVCAAPVVSRSDTLPQLPAPQNLKIHLYNAEQVLSWEPVTLSNDSSSDSVAYRVQYKYSNSEWDDLTQVDCTRIPACNFTAASHWQGFPRHFNVSLRVRAELGELVSAWAAVPWFEHYRNVTIGPPENIRVSTEEDSLIIGISTPFDIDTSMVAFQYYVYYWEEAGTQQVKGPIKNNFILLDGLKPLSVYCFQVKAELVWPLKSIFQPGRLSNPSCYKTSANAATQLQQAILIFVGIFLSVTLLITVCFFLALKYRGVIKYWVHSPPKIPLQIEEFLNDPAHPVLEALDKESSPKEDAWVSVSILSLPGKEPEDAL</sequence>
<gene>
    <name evidence="4" type="primary">IFNGR2</name>
</gene>
<dbReference type="Pfam" id="PF01108">
    <property type="entry name" value="Tissue_fac"/>
    <property type="match status" value="1"/>
</dbReference>
<feature type="transmembrane region" description="Helical" evidence="1">
    <location>
        <begin position="237"/>
        <end position="260"/>
    </location>
</feature>
<reference evidence="4" key="1">
    <citation type="submission" date="2025-08" db="UniProtKB">
        <authorList>
            <consortium name="RefSeq"/>
        </authorList>
    </citation>
    <scope>IDENTIFICATION</scope>
</reference>
<dbReference type="InterPro" id="IPR003961">
    <property type="entry name" value="FN3_dom"/>
</dbReference>
<dbReference type="PROSITE" id="PS50853">
    <property type="entry name" value="FN3"/>
    <property type="match status" value="1"/>
</dbReference>
<keyword evidence="1" id="KW-0812">Transmembrane</keyword>
<keyword evidence="4" id="KW-0675">Receptor</keyword>
<dbReference type="CDD" id="cd00063">
    <property type="entry name" value="FN3"/>
    <property type="match status" value="1"/>
</dbReference>
<keyword evidence="1" id="KW-1133">Transmembrane helix</keyword>
<dbReference type="InterPro" id="IPR050650">
    <property type="entry name" value="Type-II_Cytokine-TF_Rcpt"/>
</dbReference>
<dbReference type="Pfam" id="PF09294">
    <property type="entry name" value="Interfer-bind"/>
    <property type="match status" value="1"/>
</dbReference>
<dbReference type="RefSeq" id="XP_004711387.1">
    <property type="nucleotide sequence ID" value="XM_004711330.2"/>
</dbReference>
<dbReference type="PANTHER" id="PTHR20859">
    <property type="entry name" value="INTERFERON/INTERLEUKIN RECEPTOR"/>
    <property type="match status" value="1"/>
</dbReference>
<accession>A0ABM0IZB9</accession>
<keyword evidence="3" id="KW-1185">Reference proteome</keyword>